<evidence type="ECO:0000256" key="12">
    <source>
        <dbReference type="RuleBase" id="RU003784"/>
    </source>
</evidence>
<dbReference type="Proteomes" id="UP000095765">
    <property type="component" value="Unassembled WGS sequence"/>
</dbReference>
<dbReference type="Gene3D" id="3.40.50.300">
    <property type="entry name" value="P-loop containing nucleotide triphosphate hydrolases"/>
    <property type="match status" value="1"/>
</dbReference>
<evidence type="ECO:0000256" key="5">
    <source>
        <dbReference type="ARBA" id="ARBA00022694"/>
    </source>
</evidence>
<evidence type="ECO:0000256" key="7">
    <source>
        <dbReference type="ARBA" id="ARBA00022840"/>
    </source>
</evidence>
<dbReference type="PANTHER" id="PTHR11088:SF60">
    <property type="entry name" value="TRNA DIMETHYLALLYLTRANSFERASE"/>
    <property type="match status" value="1"/>
</dbReference>
<keyword evidence="8 10" id="KW-0460">Magnesium</keyword>
<dbReference type="GeneID" id="72465695"/>
<dbReference type="OrthoDB" id="9776390at2"/>
<evidence type="ECO:0000313" key="15">
    <source>
        <dbReference type="EMBL" id="RGE69627.1"/>
    </source>
</evidence>
<dbReference type="Gene3D" id="1.10.20.140">
    <property type="match status" value="1"/>
</dbReference>
<evidence type="ECO:0000256" key="11">
    <source>
        <dbReference type="RuleBase" id="RU003783"/>
    </source>
</evidence>
<keyword evidence="4 10" id="KW-0808">Transferase</keyword>
<dbReference type="GO" id="GO:0052381">
    <property type="term" value="F:tRNA dimethylallyltransferase activity"/>
    <property type="evidence" value="ECO:0007669"/>
    <property type="project" value="UniProtKB-UniRule"/>
</dbReference>
<dbReference type="Proteomes" id="UP000260828">
    <property type="component" value="Unassembled WGS sequence"/>
</dbReference>
<dbReference type="InterPro" id="IPR039657">
    <property type="entry name" value="Dimethylallyltransferase"/>
</dbReference>
<evidence type="ECO:0000256" key="10">
    <source>
        <dbReference type="HAMAP-Rule" id="MF_00185"/>
    </source>
</evidence>
<evidence type="ECO:0000256" key="1">
    <source>
        <dbReference type="ARBA" id="ARBA00001946"/>
    </source>
</evidence>
<protein>
    <recommendedName>
        <fullName evidence="10">tRNA dimethylallyltransferase</fullName>
        <ecNumber evidence="10">2.5.1.75</ecNumber>
    </recommendedName>
    <alternativeName>
        <fullName evidence="10">Dimethylallyl diphosphate:tRNA dimethylallyltransferase</fullName>
        <shortName evidence="10">DMAPP:tRNA dimethylallyltransferase</shortName>
        <shortName evidence="10">DMATase</shortName>
    </alternativeName>
    <alternativeName>
        <fullName evidence="10">Isopentenyl-diphosphate:tRNA isopentenyltransferase</fullName>
        <shortName evidence="10">IPP transferase</shortName>
        <shortName evidence="10">IPPT</shortName>
        <shortName evidence="10">IPTase</shortName>
    </alternativeName>
</protein>
<feature type="binding site" evidence="10">
    <location>
        <begin position="15"/>
        <end position="22"/>
    </location>
    <ligand>
        <name>ATP</name>
        <dbReference type="ChEBI" id="CHEBI:30616"/>
    </ligand>
</feature>
<dbReference type="EC" id="2.5.1.75" evidence="10"/>
<gene>
    <name evidence="10 14" type="primary">miaA</name>
    <name evidence="15" type="ORF">DXC40_00725</name>
    <name evidence="14" type="ORF">ERS852551_00912</name>
</gene>
<dbReference type="AlphaFoldDB" id="A0A174NKX2"/>
<dbReference type="GO" id="GO:0005524">
    <property type="term" value="F:ATP binding"/>
    <property type="evidence" value="ECO:0007669"/>
    <property type="project" value="UniProtKB-UniRule"/>
</dbReference>
<evidence type="ECO:0000256" key="13">
    <source>
        <dbReference type="RuleBase" id="RU003785"/>
    </source>
</evidence>
<dbReference type="EMBL" id="QVME01000001">
    <property type="protein sequence ID" value="RGE69627.1"/>
    <property type="molecule type" value="Genomic_DNA"/>
</dbReference>
<evidence type="ECO:0000256" key="4">
    <source>
        <dbReference type="ARBA" id="ARBA00022679"/>
    </source>
</evidence>
<reference evidence="15 17" key="2">
    <citation type="submission" date="2018-08" db="EMBL/GenBank/DDBJ databases">
        <title>A genome reference for cultivated species of the human gut microbiota.</title>
        <authorList>
            <person name="Zou Y."/>
            <person name="Xue W."/>
            <person name="Luo G."/>
        </authorList>
    </citation>
    <scope>NUCLEOTIDE SEQUENCE [LARGE SCALE GENOMIC DNA]</scope>
    <source>
        <strain evidence="15 17">TF05-12AC</strain>
    </source>
</reference>
<evidence type="ECO:0000256" key="6">
    <source>
        <dbReference type="ARBA" id="ARBA00022741"/>
    </source>
</evidence>
<feature type="region of interest" description="Interaction with substrate tRNA" evidence="10">
    <location>
        <begin position="40"/>
        <end position="43"/>
    </location>
</feature>
<dbReference type="GO" id="GO:0006400">
    <property type="term" value="P:tRNA modification"/>
    <property type="evidence" value="ECO:0007669"/>
    <property type="project" value="TreeGrafter"/>
</dbReference>
<feature type="site" description="Interaction with substrate tRNA" evidence="10">
    <location>
        <position position="130"/>
    </location>
</feature>
<evidence type="ECO:0000313" key="17">
    <source>
        <dbReference type="Proteomes" id="UP000260828"/>
    </source>
</evidence>
<dbReference type="PANTHER" id="PTHR11088">
    <property type="entry name" value="TRNA DIMETHYLALLYLTRANSFERASE"/>
    <property type="match status" value="1"/>
</dbReference>
<evidence type="ECO:0000256" key="9">
    <source>
        <dbReference type="ARBA" id="ARBA00049563"/>
    </source>
</evidence>
<dbReference type="SUPFAM" id="SSF52540">
    <property type="entry name" value="P-loop containing nucleoside triphosphate hydrolases"/>
    <property type="match status" value="2"/>
</dbReference>
<evidence type="ECO:0000313" key="16">
    <source>
        <dbReference type="Proteomes" id="UP000095765"/>
    </source>
</evidence>
<comment type="subunit">
    <text evidence="10">Monomer.</text>
</comment>
<organism evidence="14 16">
    <name type="scientific">Anaerotruncus colihominis</name>
    <dbReference type="NCBI Taxonomy" id="169435"/>
    <lineage>
        <taxon>Bacteria</taxon>
        <taxon>Bacillati</taxon>
        <taxon>Bacillota</taxon>
        <taxon>Clostridia</taxon>
        <taxon>Eubacteriales</taxon>
        <taxon>Oscillospiraceae</taxon>
        <taxon>Anaerotruncus</taxon>
    </lineage>
</organism>
<accession>A0A174NKX2</accession>
<dbReference type="InterPro" id="IPR018022">
    <property type="entry name" value="IPT"/>
</dbReference>
<comment type="cofactor">
    <cofactor evidence="1 10">
        <name>Mg(2+)</name>
        <dbReference type="ChEBI" id="CHEBI:18420"/>
    </cofactor>
</comment>
<evidence type="ECO:0000256" key="8">
    <source>
        <dbReference type="ARBA" id="ARBA00022842"/>
    </source>
</evidence>
<evidence type="ECO:0000256" key="2">
    <source>
        <dbReference type="ARBA" id="ARBA00003213"/>
    </source>
</evidence>
<dbReference type="HAMAP" id="MF_00185">
    <property type="entry name" value="IPP_trans"/>
    <property type="match status" value="1"/>
</dbReference>
<dbReference type="InterPro" id="IPR027417">
    <property type="entry name" value="P-loop_NTPase"/>
</dbReference>
<sequence length="317" mass="35291">MNETLKKQPLIAVVGPTASGKTALAVELALYFGGEVVSADSMQVYKRMDIATAKPDEAEKKGVPHHLIDLIEPDGAAFSVAQYARRAHAVIADIAARGRVPILAGGTGLYIDAVIDNIDFSNIRSDESVRAELYAQAEAHGNEHMLEMLRAVDPELAAALHPNNLGRILRALEVYRVTGVPMSEHQRRSRQTPERYDVCMIGLNFTDRAMLYDRVNRRVDLMIERGLIDEARAVSAVCRGTALQAIGYKELIPYLDAGAPLEECINRLKQSTRRYAKRQLSWFRRDARIVWLMVDKSESLRELTEKAVCVVHKSGIL</sequence>
<keyword evidence="6 10" id="KW-0547">Nucleotide-binding</keyword>
<evidence type="ECO:0000313" key="14">
    <source>
        <dbReference type="EMBL" id="CUP47537.1"/>
    </source>
</evidence>
<comment type="similarity">
    <text evidence="3 10 13">Belongs to the IPP transferase family.</text>
</comment>
<proteinExistence type="inferred from homology"/>
<dbReference type="EMBL" id="CZBE01000005">
    <property type="protein sequence ID" value="CUP47537.1"/>
    <property type="molecule type" value="Genomic_DNA"/>
</dbReference>
<dbReference type="NCBIfam" id="TIGR00174">
    <property type="entry name" value="miaA"/>
    <property type="match status" value="1"/>
</dbReference>
<keyword evidence="5 10" id="KW-0819">tRNA processing</keyword>
<dbReference type="RefSeq" id="WP_006875687.1">
    <property type="nucleotide sequence ID" value="NZ_CABIWA010000007.1"/>
</dbReference>
<comment type="function">
    <text evidence="2 10 12">Catalyzes the transfer of a dimethylallyl group onto the adenine at position 37 in tRNAs that read codons beginning with uridine, leading to the formation of N6-(dimethylallyl)adenosine (i(6)A).</text>
</comment>
<feature type="binding site" evidence="10">
    <location>
        <begin position="17"/>
        <end position="22"/>
    </location>
    <ligand>
        <name>substrate</name>
    </ligand>
</feature>
<comment type="caution">
    <text evidence="10">Lacks conserved residue(s) required for the propagation of feature annotation.</text>
</comment>
<dbReference type="Pfam" id="PF01715">
    <property type="entry name" value="IPPT"/>
    <property type="match status" value="1"/>
</dbReference>
<keyword evidence="7 10" id="KW-0067">ATP-binding</keyword>
<comment type="catalytic activity">
    <reaction evidence="9 10 11">
        <text>adenosine(37) in tRNA + dimethylallyl diphosphate = N(6)-dimethylallyladenosine(37) in tRNA + diphosphate</text>
        <dbReference type="Rhea" id="RHEA:26482"/>
        <dbReference type="Rhea" id="RHEA-COMP:10162"/>
        <dbReference type="Rhea" id="RHEA-COMP:10375"/>
        <dbReference type="ChEBI" id="CHEBI:33019"/>
        <dbReference type="ChEBI" id="CHEBI:57623"/>
        <dbReference type="ChEBI" id="CHEBI:74411"/>
        <dbReference type="ChEBI" id="CHEBI:74415"/>
        <dbReference type="EC" id="2.5.1.75"/>
    </reaction>
</comment>
<evidence type="ECO:0000256" key="3">
    <source>
        <dbReference type="ARBA" id="ARBA00005842"/>
    </source>
</evidence>
<reference evidence="14 16" key="1">
    <citation type="submission" date="2015-09" db="EMBL/GenBank/DDBJ databases">
        <authorList>
            <consortium name="Pathogen Informatics"/>
        </authorList>
    </citation>
    <scope>NUCLEOTIDE SEQUENCE [LARGE SCALE GENOMIC DNA]</scope>
    <source>
        <strain evidence="14 16">2789STDY5834939</strain>
    </source>
</reference>
<name>A0A174NKX2_9FIRM</name>
<feature type="site" description="Interaction with substrate tRNA" evidence="10">
    <location>
        <position position="107"/>
    </location>
</feature>